<evidence type="ECO:0000313" key="2">
    <source>
        <dbReference type="Proteomes" id="UP000186609"/>
    </source>
</evidence>
<dbReference type="OrthoDB" id="343744at2"/>
<dbReference type="STRING" id="1842727.RD110_08625"/>
<protein>
    <recommendedName>
        <fullName evidence="3">Response regulatory domain-containing protein</fullName>
    </recommendedName>
</protein>
<dbReference type="AlphaFoldDB" id="A0A1P8JU27"/>
<organism evidence="1 2">
    <name type="scientific">Rhodoferax koreensis</name>
    <dbReference type="NCBI Taxonomy" id="1842727"/>
    <lineage>
        <taxon>Bacteria</taxon>
        <taxon>Pseudomonadati</taxon>
        <taxon>Pseudomonadota</taxon>
        <taxon>Betaproteobacteria</taxon>
        <taxon>Burkholderiales</taxon>
        <taxon>Comamonadaceae</taxon>
        <taxon>Rhodoferax</taxon>
    </lineage>
</organism>
<evidence type="ECO:0008006" key="3">
    <source>
        <dbReference type="Google" id="ProtNLM"/>
    </source>
</evidence>
<sequence>MTRPRKVLTVFAARGHRDTVRRLCRSLEPASQVTDVASATDAVLTLLTGPMDLVLVDAGLAGDLLGALLRHAQRSAPRAKLAVFAGGALAPGWLPWSQLEATLLALLARA</sequence>
<dbReference type="Proteomes" id="UP000186609">
    <property type="component" value="Chromosome"/>
</dbReference>
<proteinExistence type="predicted"/>
<reference evidence="1 2" key="1">
    <citation type="submission" date="2017-01" db="EMBL/GenBank/DDBJ databases">
        <authorList>
            <person name="Mah S.A."/>
            <person name="Swanson W.J."/>
            <person name="Moy G.W."/>
            <person name="Vacquier V.D."/>
        </authorList>
    </citation>
    <scope>NUCLEOTIDE SEQUENCE [LARGE SCALE GENOMIC DNA]</scope>
    <source>
        <strain evidence="1 2">DCY110</strain>
    </source>
</reference>
<dbReference type="KEGG" id="rhy:RD110_08625"/>
<dbReference type="RefSeq" id="WP_076198577.1">
    <property type="nucleotide sequence ID" value="NZ_CP019236.1"/>
</dbReference>
<name>A0A1P8JU27_9BURK</name>
<accession>A0A1P8JU27</accession>
<gene>
    <name evidence="1" type="ORF">RD110_08625</name>
</gene>
<dbReference type="EMBL" id="CP019236">
    <property type="protein sequence ID" value="APW37252.1"/>
    <property type="molecule type" value="Genomic_DNA"/>
</dbReference>
<evidence type="ECO:0000313" key="1">
    <source>
        <dbReference type="EMBL" id="APW37252.1"/>
    </source>
</evidence>
<keyword evidence="2" id="KW-1185">Reference proteome</keyword>